<protein>
    <recommendedName>
        <fullName evidence="4">Pherophorin domain-containing protein</fullName>
    </recommendedName>
</protein>
<organism evidence="2 3">
    <name type="scientific">Thecamonas trahens ATCC 50062</name>
    <dbReference type="NCBI Taxonomy" id="461836"/>
    <lineage>
        <taxon>Eukaryota</taxon>
        <taxon>Apusozoa</taxon>
        <taxon>Apusomonadida</taxon>
        <taxon>Apusomonadidae</taxon>
        <taxon>Thecamonas</taxon>
    </lineage>
</organism>
<gene>
    <name evidence="2" type="ORF">AMSG_04179</name>
</gene>
<proteinExistence type="predicted"/>
<dbReference type="RefSeq" id="XP_013758963.1">
    <property type="nucleotide sequence ID" value="XM_013903509.1"/>
</dbReference>
<evidence type="ECO:0000313" key="2">
    <source>
        <dbReference type="EMBL" id="KNC47944.1"/>
    </source>
</evidence>
<dbReference type="EMBL" id="GL349449">
    <property type="protein sequence ID" value="KNC47944.1"/>
    <property type="molecule type" value="Genomic_DNA"/>
</dbReference>
<dbReference type="Proteomes" id="UP000054408">
    <property type="component" value="Unassembled WGS sequence"/>
</dbReference>
<feature type="chain" id="PRO_5005537207" description="Pherophorin domain-containing protein" evidence="1">
    <location>
        <begin position="26"/>
        <end position="201"/>
    </location>
</feature>
<keyword evidence="3" id="KW-1185">Reference proteome</keyword>
<feature type="signal peptide" evidence="1">
    <location>
        <begin position="1"/>
        <end position="25"/>
    </location>
</feature>
<dbReference type="AlphaFoldDB" id="A0A0L0D6G5"/>
<evidence type="ECO:0000313" key="3">
    <source>
        <dbReference type="Proteomes" id="UP000054408"/>
    </source>
</evidence>
<name>A0A0L0D6G5_THETB</name>
<evidence type="ECO:0008006" key="4">
    <source>
        <dbReference type="Google" id="ProtNLM"/>
    </source>
</evidence>
<accession>A0A0L0D6G5</accession>
<reference evidence="2 3" key="1">
    <citation type="submission" date="2010-05" db="EMBL/GenBank/DDBJ databases">
        <title>The Genome Sequence of Thecamonas trahens ATCC 50062.</title>
        <authorList>
            <consortium name="The Broad Institute Genome Sequencing Platform"/>
            <person name="Russ C."/>
            <person name="Cuomo C."/>
            <person name="Shea T."/>
            <person name="Young S.K."/>
            <person name="Zeng Q."/>
            <person name="Koehrsen M."/>
            <person name="Haas B."/>
            <person name="Borodovsky M."/>
            <person name="Guigo R."/>
            <person name="Alvarado L."/>
            <person name="Berlin A."/>
            <person name="Bochicchio J."/>
            <person name="Borenstein D."/>
            <person name="Chapman S."/>
            <person name="Chen Z."/>
            <person name="Freedman E."/>
            <person name="Gellesch M."/>
            <person name="Goldberg J."/>
            <person name="Griggs A."/>
            <person name="Gujja S."/>
            <person name="Heilman E."/>
            <person name="Heiman D."/>
            <person name="Hepburn T."/>
            <person name="Howarth C."/>
            <person name="Jen D."/>
            <person name="Larson L."/>
            <person name="Mehta T."/>
            <person name="Park D."/>
            <person name="Pearson M."/>
            <person name="Roberts A."/>
            <person name="Saif S."/>
            <person name="Shenoy N."/>
            <person name="Sisk P."/>
            <person name="Stolte C."/>
            <person name="Sykes S."/>
            <person name="Thomson T."/>
            <person name="Walk T."/>
            <person name="White J."/>
            <person name="Yandava C."/>
            <person name="Burger G."/>
            <person name="Gray M.W."/>
            <person name="Holland P.W.H."/>
            <person name="King N."/>
            <person name="Lang F.B.F."/>
            <person name="Roger A.J."/>
            <person name="Ruiz-Trillo I."/>
            <person name="Lander E."/>
            <person name="Nusbaum C."/>
        </authorList>
    </citation>
    <scope>NUCLEOTIDE SEQUENCE [LARGE SCALE GENOMIC DNA]</scope>
    <source>
        <strain evidence="2 3">ATCC 50062</strain>
    </source>
</reference>
<sequence>MSLHCSVLVTIALCALFACLNPTVGRPVPRPDTVRAVRANAADVGLGNSTQWQRCAMTMPIFSPPNGVPACVGLYANASTAAIEVQVEFNGAFLALGSIAPKSALPARVCAPQMAMAGILSNLSPVMAETISLLESMNNGQLPPGTIVLCAVINSATWSSSGINGDASLDARFVCMTPSRCAFTADPDFGTFSSRLPSCFR</sequence>
<evidence type="ECO:0000256" key="1">
    <source>
        <dbReference type="SAM" id="SignalP"/>
    </source>
</evidence>
<dbReference type="GeneID" id="25563734"/>
<keyword evidence="1" id="KW-0732">Signal</keyword>